<dbReference type="GO" id="GO:0016787">
    <property type="term" value="F:hydrolase activity"/>
    <property type="evidence" value="ECO:0007669"/>
    <property type="project" value="UniProtKB-KW"/>
</dbReference>
<evidence type="ECO:0000259" key="30">
    <source>
        <dbReference type="PROSITE" id="PS51999"/>
    </source>
</evidence>
<evidence type="ECO:0000256" key="17">
    <source>
        <dbReference type="ARBA" id="ARBA00023125"/>
    </source>
</evidence>
<keyword evidence="5" id="KW-0963">Cytoplasm</keyword>
<accession>G1SDP6</accession>
<evidence type="ECO:0000259" key="28">
    <source>
        <dbReference type="PROSITE" id="PS51192"/>
    </source>
</evidence>
<dbReference type="Ensembl" id="ENSOCUT00000000616.4">
    <property type="protein sequence ID" value="ENSOCUP00000000537.3"/>
    <property type="gene ID" value="ENSOCUG00000000613.4"/>
</dbReference>
<evidence type="ECO:0000256" key="9">
    <source>
        <dbReference type="ARBA" id="ARBA00022728"/>
    </source>
</evidence>
<dbReference type="GO" id="GO:0003677">
    <property type="term" value="F:DNA binding"/>
    <property type="evidence" value="ECO:0007669"/>
    <property type="project" value="UniProtKB-KW"/>
</dbReference>
<feature type="domain" description="Helicase ATP-binding" evidence="28">
    <location>
        <begin position="576"/>
        <end position="779"/>
    </location>
</feature>
<dbReference type="InterPro" id="IPR001650">
    <property type="entry name" value="Helicase_C-like"/>
</dbReference>
<dbReference type="FunCoup" id="G1SDP6">
    <property type="interactions" value="1706"/>
</dbReference>
<keyword evidence="12" id="KW-0378">Hydrolase</keyword>
<evidence type="ECO:0000256" key="12">
    <source>
        <dbReference type="ARBA" id="ARBA00022801"/>
    </source>
</evidence>
<dbReference type="FunFam" id="3.40.50.10810:FF:000043">
    <property type="entry name" value="Transcription termination factor 2"/>
    <property type="match status" value="1"/>
</dbReference>
<dbReference type="Gene3D" id="3.40.50.10810">
    <property type="entry name" value="Tandem AAA-ATPase domain"/>
    <property type="match status" value="1"/>
</dbReference>
<dbReference type="AlphaFoldDB" id="G1SDP6"/>
<name>G1SDP6_RABIT</name>
<dbReference type="GO" id="GO:0005829">
    <property type="term" value="C:cytosol"/>
    <property type="evidence" value="ECO:0007669"/>
    <property type="project" value="Ensembl"/>
</dbReference>
<dbReference type="PROSITE" id="PS51192">
    <property type="entry name" value="HELICASE_ATP_BIND_1"/>
    <property type="match status" value="1"/>
</dbReference>
<dbReference type="GO" id="GO:0004386">
    <property type="term" value="F:helicase activity"/>
    <property type="evidence" value="ECO:0007669"/>
    <property type="project" value="UniProtKB-KW"/>
</dbReference>
<dbReference type="SMART" id="SM00490">
    <property type="entry name" value="HELICc"/>
    <property type="match status" value="1"/>
</dbReference>
<evidence type="ECO:0000256" key="11">
    <source>
        <dbReference type="ARBA" id="ARBA00022771"/>
    </source>
</evidence>
<keyword evidence="7" id="KW-0507">mRNA processing</keyword>
<dbReference type="InParanoid" id="G1SDP6"/>
<feature type="region of interest" description="Disordered" evidence="27">
    <location>
        <begin position="459"/>
        <end position="497"/>
    </location>
</feature>
<evidence type="ECO:0000313" key="32">
    <source>
        <dbReference type="Proteomes" id="UP000001811"/>
    </source>
</evidence>
<feature type="domain" description="GRF-type" evidence="30">
    <location>
        <begin position="6"/>
        <end position="45"/>
    </location>
</feature>
<dbReference type="GO" id="GO:0008270">
    <property type="term" value="F:zinc ion binding"/>
    <property type="evidence" value="ECO:0007669"/>
    <property type="project" value="UniProtKB-KW"/>
</dbReference>
<keyword evidence="16" id="KW-0805">Transcription regulation</keyword>
<evidence type="ECO:0000256" key="5">
    <source>
        <dbReference type="ARBA" id="ARBA00022490"/>
    </source>
</evidence>
<comment type="function">
    <text evidence="21">DsDNA-dependent ATPase which acts as a transcription termination factor by coupling ATP hydrolysis with removal of RNA polymerase II from the DNA template. May contribute to mitotic transcription repression. May also be involved in pre-mRNA splicing.</text>
</comment>
<keyword evidence="10" id="KW-0547">Nucleotide-binding</keyword>
<keyword evidence="15" id="KW-0067">ATP-binding</keyword>
<evidence type="ECO:0000256" key="16">
    <source>
        <dbReference type="ARBA" id="ARBA00023015"/>
    </source>
</evidence>
<feature type="region of interest" description="Disordered" evidence="27">
    <location>
        <begin position="141"/>
        <end position="414"/>
    </location>
</feature>
<feature type="compositionally biased region" description="Polar residues" evidence="27">
    <location>
        <begin position="469"/>
        <end position="483"/>
    </location>
</feature>
<keyword evidence="11 26" id="KW-0863">Zinc-finger</keyword>
<dbReference type="STRING" id="9986.ENSOCUP00000000537"/>
<proteinExistence type="inferred from homology"/>
<evidence type="ECO:0000256" key="21">
    <source>
        <dbReference type="ARBA" id="ARBA00055750"/>
    </source>
</evidence>
<dbReference type="GO" id="GO:0006281">
    <property type="term" value="P:DNA repair"/>
    <property type="evidence" value="ECO:0007669"/>
    <property type="project" value="TreeGrafter"/>
</dbReference>
<reference evidence="31 32" key="1">
    <citation type="journal article" date="2011" name="Nature">
        <title>A high-resolution map of human evolutionary constraint using 29 mammals.</title>
        <authorList>
            <person name="Lindblad-Toh K."/>
            <person name="Garber M."/>
            <person name="Zuk O."/>
            <person name="Lin M.F."/>
            <person name="Parker B.J."/>
            <person name="Washietl S."/>
            <person name="Kheradpour P."/>
            <person name="Ernst J."/>
            <person name="Jordan G."/>
            <person name="Mauceli E."/>
            <person name="Ward L.D."/>
            <person name="Lowe C.B."/>
            <person name="Holloway A.K."/>
            <person name="Clamp M."/>
            <person name="Gnerre S."/>
            <person name="Alfoldi J."/>
            <person name="Beal K."/>
            <person name="Chang J."/>
            <person name="Clawson H."/>
            <person name="Cuff J."/>
            <person name="Di Palma F."/>
            <person name="Fitzgerald S."/>
            <person name="Flicek P."/>
            <person name="Guttman M."/>
            <person name="Hubisz M.J."/>
            <person name="Jaffe D.B."/>
            <person name="Jungreis I."/>
            <person name="Kent W.J."/>
            <person name="Kostka D."/>
            <person name="Lara M."/>
            <person name="Martins A.L."/>
            <person name="Massingham T."/>
            <person name="Moltke I."/>
            <person name="Raney B.J."/>
            <person name="Rasmussen M.D."/>
            <person name="Robinson J."/>
            <person name="Stark A."/>
            <person name="Vilella A.J."/>
            <person name="Wen J."/>
            <person name="Xie X."/>
            <person name="Zody M.C."/>
            <person name="Baldwin J."/>
            <person name="Bloom T."/>
            <person name="Chin C.W."/>
            <person name="Heiman D."/>
            <person name="Nicol R."/>
            <person name="Nusbaum C."/>
            <person name="Young S."/>
            <person name="Wilkinson J."/>
            <person name="Worley K.C."/>
            <person name="Kovar C.L."/>
            <person name="Muzny D.M."/>
            <person name="Gibbs R.A."/>
            <person name="Cree A."/>
            <person name="Dihn H.H."/>
            <person name="Fowler G."/>
            <person name="Jhangiani S."/>
            <person name="Joshi V."/>
            <person name="Lee S."/>
            <person name="Lewis L.R."/>
            <person name="Nazareth L.V."/>
            <person name="Okwuonu G."/>
            <person name="Santibanez J."/>
            <person name="Warren W.C."/>
            <person name="Mardis E.R."/>
            <person name="Weinstock G.M."/>
            <person name="Wilson R.K."/>
            <person name="Delehaunty K."/>
            <person name="Dooling D."/>
            <person name="Fronik C."/>
            <person name="Fulton L."/>
            <person name="Fulton B."/>
            <person name="Graves T."/>
            <person name="Minx P."/>
            <person name="Sodergren E."/>
            <person name="Birney E."/>
            <person name="Margulies E.H."/>
            <person name="Herrero J."/>
            <person name="Green E.D."/>
            <person name="Haussler D."/>
            <person name="Siepel A."/>
            <person name="Goldman N."/>
            <person name="Pollard K.S."/>
            <person name="Pedersen J.S."/>
            <person name="Lander E.S."/>
            <person name="Kellis M."/>
        </authorList>
    </citation>
    <scope>NUCLEOTIDE SEQUENCE [LARGE SCALE GENOMIC DNA]</scope>
    <source>
        <strain evidence="31 32">Thorbecke inbred</strain>
    </source>
</reference>
<dbReference type="GO" id="GO:0006397">
    <property type="term" value="P:mRNA processing"/>
    <property type="evidence" value="ECO:0007669"/>
    <property type="project" value="UniProtKB-KW"/>
</dbReference>
<comment type="subunit">
    <text evidence="22">Interacts with CDC5L. Part of the spliceosome.</text>
</comment>
<dbReference type="CTD" id="8458"/>
<evidence type="ECO:0000256" key="24">
    <source>
        <dbReference type="ARBA" id="ARBA00079067"/>
    </source>
</evidence>
<feature type="compositionally biased region" description="Basic and acidic residues" evidence="27">
    <location>
        <begin position="157"/>
        <end position="181"/>
    </location>
</feature>
<reference evidence="31" key="2">
    <citation type="submission" date="2025-08" db="UniProtKB">
        <authorList>
            <consortium name="Ensembl"/>
        </authorList>
    </citation>
    <scope>IDENTIFICATION</scope>
    <source>
        <strain evidence="31">Thorbecke</strain>
    </source>
</reference>
<protein>
    <recommendedName>
        <fullName evidence="23">Transcription termination factor 2</fullName>
    </recommendedName>
    <alternativeName>
        <fullName evidence="25">RNA polymerase II termination factor</fullName>
    </alternativeName>
    <alternativeName>
        <fullName evidence="24">Transcription release factor 2</fullName>
    </alternativeName>
</protein>
<dbReference type="InterPro" id="IPR000330">
    <property type="entry name" value="SNF2_N"/>
</dbReference>
<dbReference type="GO" id="GO:0008094">
    <property type="term" value="F:ATP-dependent activity, acting on DNA"/>
    <property type="evidence" value="ECO:0007669"/>
    <property type="project" value="Ensembl"/>
</dbReference>
<dbReference type="GeneTree" id="ENSGT00940000162718"/>
<dbReference type="PANTHER" id="PTHR45626:SF50">
    <property type="entry name" value="TRANSCRIPTION TERMINATION FACTOR 2"/>
    <property type="match status" value="1"/>
</dbReference>
<dbReference type="GeneID" id="100340161"/>
<dbReference type="SMART" id="SM00487">
    <property type="entry name" value="DEXDc"/>
    <property type="match status" value="1"/>
</dbReference>
<dbReference type="PROSITE" id="PS00690">
    <property type="entry name" value="DEAH_ATP_HELICASE"/>
    <property type="match status" value="1"/>
</dbReference>
<evidence type="ECO:0000256" key="19">
    <source>
        <dbReference type="ARBA" id="ARBA00023187"/>
    </source>
</evidence>
<keyword evidence="13" id="KW-0347">Helicase</keyword>
<dbReference type="Gene3D" id="3.40.50.300">
    <property type="entry name" value="P-loop containing nucleotide triphosphate hydrolases"/>
    <property type="match status" value="1"/>
</dbReference>
<dbReference type="InterPro" id="IPR014001">
    <property type="entry name" value="Helicase_ATP-bd"/>
</dbReference>
<keyword evidence="18" id="KW-0804">Transcription</keyword>
<feature type="domain" description="Helicase C-terminal" evidence="29">
    <location>
        <begin position="988"/>
        <end position="1150"/>
    </location>
</feature>
<dbReference type="InterPro" id="IPR027417">
    <property type="entry name" value="P-loop_NTPase"/>
</dbReference>
<evidence type="ECO:0000256" key="4">
    <source>
        <dbReference type="ARBA" id="ARBA00022472"/>
    </source>
</evidence>
<keyword evidence="6" id="KW-0597">Phosphoprotein</keyword>
<dbReference type="GO" id="GO:0005681">
    <property type="term" value="C:spliceosomal complex"/>
    <property type="evidence" value="ECO:0007669"/>
    <property type="project" value="UniProtKB-KW"/>
</dbReference>
<dbReference type="Pfam" id="PF00271">
    <property type="entry name" value="Helicase_C"/>
    <property type="match status" value="1"/>
</dbReference>
<keyword evidence="9" id="KW-0747">Spliceosome</keyword>
<evidence type="ECO:0000256" key="18">
    <source>
        <dbReference type="ARBA" id="ARBA00023163"/>
    </source>
</evidence>
<evidence type="ECO:0000256" key="1">
    <source>
        <dbReference type="ARBA" id="ARBA00004123"/>
    </source>
</evidence>
<evidence type="ECO:0000256" key="22">
    <source>
        <dbReference type="ARBA" id="ARBA00063699"/>
    </source>
</evidence>
<evidence type="ECO:0000256" key="13">
    <source>
        <dbReference type="ARBA" id="ARBA00022806"/>
    </source>
</evidence>
<evidence type="ECO:0000256" key="2">
    <source>
        <dbReference type="ARBA" id="ARBA00004496"/>
    </source>
</evidence>
<dbReference type="Proteomes" id="UP000001811">
    <property type="component" value="Chromosome 13"/>
</dbReference>
<comment type="similarity">
    <text evidence="3">Belongs to the SNF2/RAD54 helicase family.</text>
</comment>
<feature type="compositionally biased region" description="Basic and acidic residues" evidence="27">
    <location>
        <begin position="197"/>
        <end position="226"/>
    </location>
</feature>
<dbReference type="InterPro" id="IPR038718">
    <property type="entry name" value="SNF2-like_sf"/>
</dbReference>
<dbReference type="GO" id="GO:0005524">
    <property type="term" value="F:ATP binding"/>
    <property type="evidence" value="ECO:0007669"/>
    <property type="project" value="UniProtKB-KW"/>
</dbReference>
<evidence type="ECO:0000256" key="7">
    <source>
        <dbReference type="ARBA" id="ARBA00022664"/>
    </source>
</evidence>
<dbReference type="PANTHER" id="PTHR45626">
    <property type="entry name" value="TRANSCRIPTION TERMINATION FACTOR 2-RELATED"/>
    <property type="match status" value="1"/>
</dbReference>
<feature type="region of interest" description="Disordered" evidence="27">
    <location>
        <begin position="868"/>
        <end position="902"/>
    </location>
</feature>
<reference evidence="31" key="3">
    <citation type="submission" date="2025-09" db="UniProtKB">
        <authorList>
            <consortium name="Ensembl"/>
        </authorList>
    </citation>
    <scope>IDENTIFICATION</scope>
    <source>
        <strain evidence="31">Thorbecke</strain>
    </source>
</reference>
<keyword evidence="14" id="KW-0862">Zinc</keyword>
<keyword evidence="4" id="KW-0806">Transcription termination</keyword>
<dbReference type="InterPro" id="IPR050628">
    <property type="entry name" value="SNF2_RAD54_helicase_TF"/>
</dbReference>
<dbReference type="EMBL" id="AAGW02000744">
    <property type="status" value="NOT_ANNOTATED_CDS"/>
    <property type="molecule type" value="Genomic_DNA"/>
</dbReference>
<evidence type="ECO:0000256" key="27">
    <source>
        <dbReference type="SAM" id="MobiDB-lite"/>
    </source>
</evidence>
<keyword evidence="17" id="KW-0238">DNA-binding</keyword>
<dbReference type="GO" id="GO:0008380">
    <property type="term" value="P:RNA splicing"/>
    <property type="evidence" value="ECO:0007669"/>
    <property type="project" value="UniProtKB-KW"/>
</dbReference>
<dbReference type="InterPro" id="IPR010666">
    <property type="entry name" value="Znf_GRF"/>
</dbReference>
<dbReference type="CDD" id="cd18072">
    <property type="entry name" value="DEXHc_TTF2"/>
    <property type="match status" value="1"/>
</dbReference>
<evidence type="ECO:0000259" key="29">
    <source>
        <dbReference type="PROSITE" id="PS51194"/>
    </source>
</evidence>
<evidence type="ECO:0000256" key="3">
    <source>
        <dbReference type="ARBA" id="ARBA00007025"/>
    </source>
</evidence>
<gene>
    <name evidence="31" type="primary">TTF2</name>
</gene>
<evidence type="ECO:0000313" key="31">
    <source>
        <dbReference type="Ensembl" id="ENSOCUP00000000537.3"/>
    </source>
</evidence>
<comment type="subcellular location">
    <subcellularLocation>
        <location evidence="2">Cytoplasm</location>
    </subcellularLocation>
    <subcellularLocation>
        <location evidence="1">Nucleus</location>
    </subcellularLocation>
</comment>
<evidence type="ECO:0000256" key="10">
    <source>
        <dbReference type="ARBA" id="ARBA00022741"/>
    </source>
</evidence>
<dbReference type="InterPro" id="IPR002464">
    <property type="entry name" value="DNA/RNA_helicase_DEAH_CS"/>
</dbReference>
<dbReference type="Pfam" id="PF00176">
    <property type="entry name" value="SNF2-rel_dom"/>
    <property type="match status" value="1"/>
</dbReference>
<dbReference type="OrthoDB" id="423559at2759"/>
<dbReference type="eggNOG" id="KOG4439">
    <property type="taxonomic scope" value="Eukaryota"/>
</dbReference>
<dbReference type="CDD" id="cd18793">
    <property type="entry name" value="SF2_C_SNF"/>
    <property type="match status" value="1"/>
</dbReference>
<dbReference type="GO" id="GO:0006353">
    <property type="term" value="P:DNA-templated transcription termination"/>
    <property type="evidence" value="ECO:0007669"/>
    <property type="project" value="UniProtKB-KW"/>
</dbReference>
<dbReference type="Bgee" id="ENSOCUG00000000613">
    <property type="expression patterns" value="Expressed in embryo and 15 other cell types or tissues"/>
</dbReference>
<keyword evidence="8" id="KW-0479">Metal-binding</keyword>
<dbReference type="FunFam" id="3.40.50.300:FF:001502">
    <property type="entry name" value="Transcription termination factor 2"/>
    <property type="match status" value="1"/>
</dbReference>
<keyword evidence="20" id="KW-0539">Nucleus</keyword>
<dbReference type="PROSITE" id="PS51194">
    <property type="entry name" value="HELICASE_CTER"/>
    <property type="match status" value="1"/>
</dbReference>
<evidence type="ECO:0000256" key="15">
    <source>
        <dbReference type="ARBA" id="ARBA00022840"/>
    </source>
</evidence>
<evidence type="ECO:0000256" key="20">
    <source>
        <dbReference type="ARBA" id="ARBA00023242"/>
    </source>
</evidence>
<evidence type="ECO:0000256" key="6">
    <source>
        <dbReference type="ARBA" id="ARBA00022553"/>
    </source>
</evidence>
<dbReference type="PaxDb" id="9986-ENSOCUP00000000537"/>
<dbReference type="HOGENOM" id="CLU_000315_2_2_1"/>
<sequence length="1155" mass="127184">MEVVKCPEHGTLCFLKTGVRDGPNKGKSFYVCRTDTCGFAWATDVPVSHCLLHEDFVVELQGLFSSQDKKDYRLFFRCTRSKAEGKHWCGNVPWQDPTYKERSVTSTSQRALEPCPHPYSQPRNPFKVLDKNQEPGLWKQFLKGDGEGKMAAKKPKEKTGELLDQKKEQKPGSDCRLEKDLSSGLVMKTQQSVVQGKKPEERKKPFQHVAKETEGTHSRNFSEMKPKQCRGTEPSRPSAPPREKSAGESQGVQKESGLPGVKDTRAFPPKVHHPGPVTQPQAGGCLRKELPRNPEAGRTKAPGDPPAQSLQNGLPLGRSQPQSDAPVPAPEGQAAPRLSPREGRRAATSSDDSEQEDDVVVGSHPGSPLLFDAAPNSEKKQSLQLPAPSVERKLSPASVSKQMEPSDPAAQRVHLTTQLRQKKSTLASVNIQALPDKGQKLFKQIEALEEALSALALSPEQGTDEKSNTHVPQPSNFTKTTSDPPHLVPPLPLPGRDLQPVGSLGLNTAGEPGQSCGGHKNQDCLHAVWKITSEAIDELHRSLESRPGETAEAEDPAGLKVPLLLHQKQALAWLLWRESQKPQGGILADDMGLGKTLTMIALILTQNSQETKKEKDKNVALTWLSKDDSADFVSHGTLIICPASLIHHWKNEVEKRVKSSRLRVYLYHGPNRNQHAKVLSTYDVVITTYSLVAKEIPTKKQEGEVPGAQLSVEGISTPLLGVVWARIILDEAHNVKNPRVQTSIAVCKLKAHARWAVTGTPIQNNLLDMYSLLKFLRCSPFDDFNLWKSQVDNGSKKGGERLSILTKSLLLRRTKDQLDSSGRPLVTLPQRKFQLHRLELSEDEETVYNVFFARSRSALQSYLKRHESGSSLSGRSPDNPFSRVAQEFGSSGPGSSMAADSPRSSTVHILSQLLRLRQCCCHLSLLKSALDPTELKSEGLVLSLEEQLSALTLSELHDPVPSPTVSLNGTCFKVELFEDTRESTKIASLLAELEAIRSNSKSQKSVIVSQWTSMLKVVALHLKRHGLTYATIDGSVNPKQRMDLVEAFNRSSGPQVMLISLLAGGVGLNLTGGNHLFLLDMHWNPSLEDQACDRIYRVGQQKDVVIHRFVCEGTVEEKILQLQEKKKDLAKQVLSGSAESVTKLTLADLKVLFGI</sequence>
<evidence type="ECO:0000256" key="25">
    <source>
        <dbReference type="ARBA" id="ARBA00082628"/>
    </source>
</evidence>
<organism evidence="31 32">
    <name type="scientific">Oryctolagus cuniculus</name>
    <name type="common">Rabbit</name>
    <dbReference type="NCBI Taxonomy" id="9986"/>
    <lineage>
        <taxon>Eukaryota</taxon>
        <taxon>Metazoa</taxon>
        <taxon>Chordata</taxon>
        <taxon>Craniata</taxon>
        <taxon>Vertebrata</taxon>
        <taxon>Euteleostomi</taxon>
        <taxon>Mammalia</taxon>
        <taxon>Eutheria</taxon>
        <taxon>Euarchontoglires</taxon>
        <taxon>Glires</taxon>
        <taxon>Lagomorpha</taxon>
        <taxon>Leporidae</taxon>
        <taxon>Oryctolagus</taxon>
    </lineage>
</organism>
<evidence type="ECO:0000256" key="8">
    <source>
        <dbReference type="ARBA" id="ARBA00022723"/>
    </source>
</evidence>
<dbReference type="InterPro" id="IPR049730">
    <property type="entry name" value="SNF2/RAD54-like_C"/>
</dbReference>
<dbReference type="Pfam" id="PF06839">
    <property type="entry name" value="Zn_ribbon_GRF"/>
    <property type="match status" value="1"/>
</dbReference>
<dbReference type="OMA" id="IVSQWTN"/>
<evidence type="ECO:0000256" key="14">
    <source>
        <dbReference type="ARBA" id="ARBA00022833"/>
    </source>
</evidence>
<dbReference type="SUPFAM" id="SSF52540">
    <property type="entry name" value="P-loop containing nucleoside triphosphate hydrolases"/>
    <property type="match status" value="2"/>
</dbReference>
<feature type="compositionally biased region" description="Basic and acidic residues" evidence="27">
    <location>
        <begin position="286"/>
        <end position="298"/>
    </location>
</feature>
<dbReference type="PROSITE" id="PS51999">
    <property type="entry name" value="ZF_GRF"/>
    <property type="match status" value="1"/>
</dbReference>
<evidence type="ECO:0000256" key="26">
    <source>
        <dbReference type="PROSITE-ProRule" id="PRU01343"/>
    </source>
</evidence>
<evidence type="ECO:0000256" key="23">
    <source>
        <dbReference type="ARBA" id="ARBA00070113"/>
    </source>
</evidence>
<keyword evidence="32" id="KW-1185">Reference proteome</keyword>
<keyword evidence="19" id="KW-0508">mRNA splicing</keyword>
<dbReference type="KEGG" id="ocu:100340161"/>